<reference evidence="2" key="1">
    <citation type="submission" date="2015-07" db="EMBL/GenBank/DDBJ databases">
        <title>Complete Genome of Thermincola ferriacetica strain Z-0001T.</title>
        <authorList>
            <person name="Lusk B."/>
            <person name="Badalamenti J.P."/>
            <person name="Parameswaran P."/>
            <person name="Bond D.R."/>
            <person name="Torres C.I."/>
        </authorList>
    </citation>
    <scope>NUCLEOTIDE SEQUENCE [LARGE SCALE GENOMIC DNA]</scope>
    <source>
        <strain evidence="2">Z-0001</strain>
    </source>
</reference>
<dbReference type="AlphaFoldDB" id="A0A0L6VYC4"/>
<keyword evidence="2" id="KW-1185">Reference proteome</keyword>
<evidence type="ECO:0000313" key="2">
    <source>
        <dbReference type="Proteomes" id="UP000037175"/>
    </source>
</evidence>
<dbReference type="Proteomes" id="UP000037175">
    <property type="component" value="Unassembled WGS sequence"/>
</dbReference>
<gene>
    <name evidence="1" type="ORF">Tfer_3206</name>
</gene>
<dbReference type="RefSeq" id="WP_013120256.1">
    <property type="nucleotide sequence ID" value="NZ_LGTE01000040.1"/>
</dbReference>
<accession>A0A0L6VYC4</accession>
<organism evidence="1 2">
    <name type="scientific">Thermincola ferriacetica</name>
    <dbReference type="NCBI Taxonomy" id="281456"/>
    <lineage>
        <taxon>Bacteria</taxon>
        <taxon>Bacillati</taxon>
        <taxon>Bacillota</taxon>
        <taxon>Clostridia</taxon>
        <taxon>Eubacteriales</taxon>
        <taxon>Thermincolaceae</taxon>
        <taxon>Thermincola</taxon>
    </lineage>
</organism>
<protein>
    <submittedName>
        <fullName evidence="1">Uncharacterized protein</fullName>
    </submittedName>
</protein>
<evidence type="ECO:0000313" key="1">
    <source>
        <dbReference type="EMBL" id="KNZ68255.1"/>
    </source>
</evidence>
<dbReference type="EMBL" id="LGTE01000040">
    <property type="protein sequence ID" value="KNZ68255.1"/>
    <property type="molecule type" value="Genomic_DNA"/>
</dbReference>
<sequence length="76" mass="8851">MALPDSAYCEQDVQKFVKDIAEILFSEEFNALRHELENHYFNANIENAFIAAFQDALFAILAQEDKIFIYPKGYEK</sequence>
<comment type="caution">
    <text evidence="1">The sequence shown here is derived from an EMBL/GenBank/DDBJ whole genome shotgun (WGS) entry which is preliminary data.</text>
</comment>
<proteinExistence type="predicted"/>
<name>A0A0L6VYC4_9FIRM</name>